<protein>
    <submittedName>
        <fullName evidence="2">Uncharacterized protein</fullName>
    </submittedName>
</protein>
<evidence type="ECO:0000313" key="2">
    <source>
        <dbReference type="EMBL" id="EJK69993.1"/>
    </source>
</evidence>
<name>K0SUB5_THAOC</name>
<reference evidence="2 3" key="1">
    <citation type="journal article" date="2012" name="Genome Biol.">
        <title>Genome and low-iron response of an oceanic diatom adapted to chronic iron limitation.</title>
        <authorList>
            <person name="Lommer M."/>
            <person name="Specht M."/>
            <person name="Roy A.S."/>
            <person name="Kraemer L."/>
            <person name="Andreson R."/>
            <person name="Gutowska M.A."/>
            <person name="Wolf J."/>
            <person name="Bergner S.V."/>
            <person name="Schilhabel M.B."/>
            <person name="Klostermeier U.C."/>
            <person name="Beiko R.G."/>
            <person name="Rosenstiel P."/>
            <person name="Hippler M."/>
            <person name="Laroche J."/>
        </authorList>
    </citation>
    <scope>NUCLEOTIDE SEQUENCE [LARGE SCALE GENOMIC DNA]</scope>
    <source>
        <strain evidence="2 3">CCMP1005</strain>
    </source>
</reference>
<feature type="region of interest" description="Disordered" evidence="1">
    <location>
        <begin position="83"/>
        <end position="104"/>
    </location>
</feature>
<comment type="caution">
    <text evidence="2">The sequence shown here is derived from an EMBL/GenBank/DDBJ whole genome shotgun (WGS) entry which is preliminary data.</text>
</comment>
<evidence type="ECO:0000313" key="3">
    <source>
        <dbReference type="Proteomes" id="UP000266841"/>
    </source>
</evidence>
<dbReference type="AlphaFoldDB" id="K0SUB5"/>
<dbReference type="Proteomes" id="UP000266841">
    <property type="component" value="Unassembled WGS sequence"/>
</dbReference>
<sequence length="158" mass="16881">MQFAYITLFGPWGPLPAGGLVTPSTDADTAAGQVKGWLAYGSCLEDRAPARPSSKPSVGRHTEVLHLFGGYFGVHRRRSTGRGLVVGSGSPSTDSIPPPGNRREGQGMVVVVALRIAPWPEPRTAVLIPSSRSGKVLSILGDSKKFEQDRIFDASWKL</sequence>
<organism evidence="2 3">
    <name type="scientific">Thalassiosira oceanica</name>
    <name type="common">Marine diatom</name>
    <dbReference type="NCBI Taxonomy" id="159749"/>
    <lineage>
        <taxon>Eukaryota</taxon>
        <taxon>Sar</taxon>
        <taxon>Stramenopiles</taxon>
        <taxon>Ochrophyta</taxon>
        <taxon>Bacillariophyta</taxon>
        <taxon>Coscinodiscophyceae</taxon>
        <taxon>Thalassiosirophycidae</taxon>
        <taxon>Thalassiosirales</taxon>
        <taxon>Thalassiosiraceae</taxon>
        <taxon>Thalassiosira</taxon>
    </lineage>
</organism>
<dbReference type="EMBL" id="AGNL01009230">
    <property type="protein sequence ID" value="EJK69993.1"/>
    <property type="molecule type" value="Genomic_DNA"/>
</dbReference>
<accession>K0SUB5</accession>
<gene>
    <name evidence="2" type="ORF">THAOC_08691</name>
</gene>
<proteinExistence type="predicted"/>
<keyword evidence="3" id="KW-1185">Reference proteome</keyword>
<evidence type="ECO:0000256" key="1">
    <source>
        <dbReference type="SAM" id="MobiDB-lite"/>
    </source>
</evidence>